<dbReference type="AlphaFoldDB" id="A0A7S3LLX2"/>
<organism evidence="1">
    <name type="scientific">Aplanochytrium stocchinoi</name>
    <dbReference type="NCBI Taxonomy" id="215587"/>
    <lineage>
        <taxon>Eukaryota</taxon>
        <taxon>Sar</taxon>
        <taxon>Stramenopiles</taxon>
        <taxon>Bigyra</taxon>
        <taxon>Labyrinthulomycetes</taxon>
        <taxon>Thraustochytrida</taxon>
        <taxon>Thraustochytriidae</taxon>
        <taxon>Aplanochytrium</taxon>
    </lineage>
</organism>
<gene>
    <name evidence="1" type="ORF">ASTO00021_LOCUS5127</name>
</gene>
<proteinExistence type="predicted"/>
<dbReference type="EMBL" id="HBIN01007001">
    <property type="protein sequence ID" value="CAE0434831.1"/>
    <property type="molecule type" value="Transcribed_RNA"/>
</dbReference>
<sequence>MRNVIDLTLPFTAHNLNQTWKQTGCEAPKAKVVGAIHVLEKEAYDVLPLVMETMGCPGNRLAAFSTNVENNPGQYYNKSDDEPSVNRSQFALKWNWRMVLAFKKTQAQAMQQTTVTRGSHPR</sequence>
<name>A0A7S3LLX2_9STRA</name>
<accession>A0A7S3LLX2</accession>
<protein>
    <submittedName>
        <fullName evidence="1">Uncharacterized protein</fullName>
    </submittedName>
</protein>
<reference evidence="1" key="1">
    <citation type="submission" date="2021-01" db="EMBL/GenBank/DDBJ databases">
        <authorList>
            <person name="Corre E."/>
            <person name="Pelletier E."/>
            <person name="Niang G."/>
            <person name="Scheremetjew M."/>
            <person name="Finn R."/>
            <person name="Kale V."/>
            <person name="Holt S."/>
            <person name="Cochrane G."/>
            <person name="Meng A."/>
            <person name="Brown T."/>
            <person name="Cohen L."/>
        </authorList>
    </citation>
    <scope>NUCLEOTIDE SEQUENCE</scope>
    <source>
        <strain evidence="1">GSBS06</strain>
    </source>
</reference>
<evidence type="ECO:0000313" key="1">
    <source>
        <dbReference type="EMBL" id="CAE0434831.1"/>
    </source>
</evidence>